<dbReference type="GeneID" id="22912831"/>
<evidence type="ECO:0000313" key="3">
    <source>
        <dbReference type="Proteomes" id="UP000019763"/>
    </source>
</evidence>
<evidence type="ECO:0000313" key="2">
    <source>
        <dbReference type="EMBL" id="EZG66650.1"/>
    </source>
</evidence>
<dbReference type="VEuPathDB" id="CryptoDB:GNI_078000"/>
<organism evidence="2 3">
    <name type="scientific">Gregarina niphandrodes</name>
    <name type="common">Septate eugregarine</name>
    <dbReference type="NCBI Taxonomy" id="110365"/>
    <lineage>
        <taxon>Eukaryota</taxon>
        <taxon>Sar</taxon>
        <taxon>Alveolata</taxon>
        <taxon>Apicomplexa</taxon>
        <taxon>Conoidasida</taxon>
        <taxon>Gregarinasina</taxon>
        <taxon>Eugregarinorida</taxon>
        <taxon>Gregarinidae</taxon>
        <taxon>Gregarina</taxon>
    </lineage>
</organism>
<feature type="transmembrane region" description="Helical" evidence="1">
    <location>
        <begin position="313"/>
        <end position="331"/>
    </location>
</feature>
<dbReference type="EMBL" id="AFNH02000585">
    <property type="protein sequence ID" value="EZG66650.1"/>
    <property type="molecule type" value="Genomic_DNA"/>
</dbReference>
<reference evidence="2" key="1">
    <citation type="submission" date="2013-12" db="EMBL/GenBank/DDBJ databases">
        <authorList>
            <person name="Omoto C.K."/>
            <person name="Sibley D."/>
            <person name="Venepally P."/>
            <person name="Hadjithomas M."/>
            <person name="Karamycheva S."/>
            <person name="Brunk B."/>
            <person name="Roos D."/>
            <person name="Caler E."/>
            <person name="Lorenzi H."/>
        </authorList>
    </citation>
    <scope>NUCLEOTIDE SEQUENCE</scope>
</reference>
<gene>
    <name evidence="2" type="ORF">GNI_078000</name>
</gene>
<proteinExistence type="predicted"/>
<keyword evidence="1" id="KW-0472">Membrane</keyword>
<protein>
    <submittedName>
        <fullName evidence="2">Transmembrane protein</fullName>
    </submittedName>
</protein>
<evidence type="ECO:0000256" key="1">
    <source>
        <dbReference type="SAM" id="Phobius"/>
    </source>
</evidence>
<keyword evidence="3" id="KW-1185">Reference proteome</keyword>
<comment type="caution">
    <text evidence="2">The sequence shown here is derived from an EMBL/GenBank/DDBJ whole genome shotgun (WGS) entry which is preliminary data.</text>
</comment>
<dbReference type="AlphaFoldDB" id="A0A023B6N9"/>
<sequence length="338" mass="36245">MPTTLRGQYTVTLENVTAVGGMAAEARAAGTNLGSGRSGTNPEVDLMTEISLAGTPLQNITRGWGPCDRLPWEPSVDDPTRARVETHPLAVLAESDLGDRGLAERGLGETYTFVQISVSALETRHTNWDNISYLRTRVQHSLDALPLTCYAAGAGVMVYINGECAAWPTTGPVNAAGEFLFTIPAGVISGLVSSADLPPAALDLIFTFNTACFGDVVGAIATAFSIIPFQYHAPSSCMGFQDCASCLSAGCNWCEWACDANCDSLPEWIPDYSWTEEAHSGGTGRCGIHPYLCRETLGAFNTCRADHGAVKDILWPITFFIIPIALLYAIVQIRNKTW</sequence>
<accession>A0A023B6N9</accession>
<keyword evidence="1" id="KW-1133">Transmembrane helix</keyword>
<name>A0A023B6N9_GRENI</name>
<dbReference type="RefSeq" id="XP_011130544.1">
    <property type="nucleotide sequence ID" value="XM_011132242.1"/>
</dbReference>
<dbReference type="Proteomes" id="UP000019763">
    <property type="component" value="Unassembled WGS sequence"/>
</dbReference>
<keyword evidence="1 2" id="KW-0812">Transmembrane</keyword>